<evidence type="ECO:0000259" key="1">
    <source>
        <dbReference type="Pfam" id="PF14491"/>
    </source>
</evidence>
<accession>A0ABZ0GWP7</accession>
<sequence length="264" mass="29791">MNGLDEQVKTDILGARNNMLFVEGTQSSLDAELYGALFENVSVISKEKCDLVEQAVKGLRNNTAAHWVNAIGIIDNDNKVPSQIENLNSSFVFSLSVHSIESIYYHPKMIRWVLHSVKDTNLTSTIDECFSKVCEIIRSALEEKKEHLCCRAIEKKIRADVMSSIPTQRDIREGGTYSKEINFSSFLNDEIIYFNSLMNSSDFDSLVGRYPIRETNLLTPVAKQCGFIDKKRYELNVIRVIKNNCDARNFVLSLLGGASEALIH</sequence>
<dbReference type="EMBL" id="CP136601">
    <property type="protein sequence ID" value="WOH41939.1"/>
    <property type="molecule type" value="Genomic_DNA"/>
</dbReference>
<gene>
    <name evidence="2" type="ORF">RY846_14985</name>
</gene>
<keyword evidence="3" id="KW-1185">Reference proteome</keyword>
<protein>
    <submittedName>
        <fullName evidence="2">DUF4435 domain-containing protein</fullName>
    </submittedName>
</protein>
<name>A0ABZ0GWP7_9ENTR</name>
<dbReference type="Proteomes" id="UP001302613">
    <property type="component" value="Chromosome"/>
</dbReference>
<dbReference type="RefSeq" id="WP_234103676.1">
    <property type="nucleotide sequence ID" value="NZ_CP136601.1"/>
</dbReference>
<feature type="domain" description="DUF4435" evidence="1">
    <location>
        <begin position="19"/>
        <end position="160"/>
    </location>
</feature>
<dbReference type="InterPro" id="IPR029492">
    <property type="entry name" value="DUF4435"/>
</dbReference>
<evidence type="ECO:0000313" key="2">
    <source>
        <dbReference type="EMBL" id="WOH41939.1"/>
    </source>
</evidence>
<evidence type="ECO:0000313" key="3">
    <source>
        <dbReference type="Proteomes" id="UP001302613"/>
    </source>
</evidence>
<organism evidence="2 3">
    <name type="scientific">Citrobacter portucalensis</name>
    <dbReference type="NCBI Taxonomy" id="1639133"/>
    <lineage>
        <taxon>Bacteria</taxon>
        <taxon>Pseudomonadati</taxon>
        <taxon>Pseudomonadota</taxon>
        <taxon>Gammaproteobacteria</taxon>
        <taxon>Enterobacterales</taxon>
        <taxon>Enterobacteriaceae</taxon>
        <taxon>Citrobacter</taxon>
        <taxon>Citrobacter freundii complex</taxon>
    </lineage>
</organism>
<proteinExistence type="predicted"/>
<reference evidence="2 3" key="1">
    <citation type="submission" date="2023-10" db="EMBL/GenBank/DDBJ databases">
        <title>SFO-1, KPC-2, NDM-1 were first reported in Portuguese citrobacter collected clinically.</title>
        <authorList>
            <person name="Guo K."/>
        </authorList>
    </citation>
    <scope>NUCLEOTIDE SEQUENCE [LARGE SCALE GENOMIC DNA]</scope>
    <source>
        <strain evidence="2 3">L2724hy</strain>
    </source>
</reference>
<dbReference type="Pfam" id="PF14491">
    <property type="entry name" value="DUF4435"/>
    <property type="match status" value="1"/>
</dbReference>